<evidence type="ECO:0000256" key="8">
    <source>
        <dbReference type="HAMAP-Rule" id="MF_00193"/>
    </source>
</evidence>
<dbReference type="PANTHER" id="PTHR23090:SF9">
    <property type="entry name" value="GLUTAMINE-DEPENDENT NAD(+) SYNTHETASE"/>
    <property type="match status" value="1"/>
</dbReference>
<dbReference type="GO" id="GO:0005524">
    <property type="term" value="F:ATP binding"/>
    <property type="evidence" value="ECO:0007669"/>
    <property type="project" value="UniProtKB-UniRule"/>
</dbReference>
<dbReference type="SUPFAM" id="SSF52402">
    <property type="entry name" value="Adenine nucleotide alpha hydrolases-like"/>
    <property type="match status" value="1"/>
</dbReference>
<dbReference type="EMBL" id="BMQS01000017">
    <property type="protein sequence ID" value="GGU00741.1"/>
    <property type="molecule type" value="Genomic_DNA"/>
</dbReference>
<proteinExistence type="inferred from homology"/>
<dbReference type="Proteomes" id="UP000276741">
    <property type="component" value="Chromosome"/>
</dbReference>
<dbReference type="GO" id="GO:0046872">
    <property type="term" value="F:metal ion binding"/>
    <property type="evidence" value="ECO:0007669"/>
    <property type="project" value="UniProtKB-KW"/>
</dbReference>
<feature type="binding site" description="in other chain" evidence="8">
    <location>
        <begin position="242"/>
        <end position="243"/>
    </location>
    <ligand>
        <name>deamido-NAD(+)</name>
        <dbReference type="ChEBI" id="CHEBI:58437"/>
        <note>ligand shared between two neighboring subunits</note>
    </ligand>
</feature>
<dbReference type="HAMAP" id="MF_00193">
    <property type="entry name" value="NadE_ammonia_dep"/>
    <property type="match status" value="1"/>
</dbReference>
<dbReference type="InterPro" id="IPR003694">
    <property type="entry name" value="NAD_synthase"/>
</dbReference>
<reference evidence="13" key="4">
    <citation type="submission" date="2020-09" db="EMBL/GenBank/DDBJ databases">
        <authorList>
            <person name="Sun Q."/>
            <person name="Ohkuma M."/>
        </authorList>
    </citation>
    <scope>NUCLEOTIDE SEQUENCE</scope>
    <source>
        <strain evidence="13">JCM 31740</strain>
    </source>
</reference>
<dbReference type="EMBL" id="AP018553">
    <property type="protein sequence ID" value="BBD73106.1"/>
    <property type="molecule type" value="Genomic_DNA"/>
</dbReference>
<dbReference type="GO" id="GO:0005737">
    <property type="term" value="C:cytoplasm"/>
    <property type="evidence" value="ECO:0007669"/>
    <property type="project" value="InterPro"/>
</dbReference>
<name>A0A348B4K4_9CREN</name>
<keyword evidence="4 8" id="KW-0547">Nucleotide-binding</keyword>
<feature type="binding site" description="in other chain" evidence="8">
    <location>
        <position position="144"/>
    </location>
    <ligand>
        <name>deamido-NAD(+)</name>
        <dbReference type="ChEBI" id="CHEBI:58437"/>
        <note>ligand shared between two neighboring subunits</note>
    </ligand>
</feature>
<keyword evidence="2 8" id="KW-0436">Ligase</keyword>
<dbReference type="UniPathway" id="UPA00253">
    <property type="reaction ID" value="UER00333"/>
</dbReference>
<feature type="binding site" evidence="8">
    <location>
        <position position="131"/>
    </location>
    <ligand>
        <name>ATP</name>
        <dbReference type="ChEBI" id="CHEBI:30616"/>
    </ligand>
</feature>
<dbReference type="CDD" id="cd00553">
    <property type="entry name" value="NAD_synthase"/>
    <property type="match status" value="1"/>
</dbReference>
<protein>
    <recommendedName>
        <fullName evidence="8 10">NH(3)-dependent NAD(+) synthetase</fullName>
        <ecNumber evidence="8 10">6.3.1.5</ecNumber>
    </recommendedName>
</protein>
<dbReference type="GO" id="GO:0008795">
    <property type="term" value="F:NAD+ synthase activity"/>
    <property type="evidence" value="ECO:0007669"/>
    <property type="project" value="UniProtKB-UniRule"/>
</dbReference>
<accession>A0A348B4K4</accession>
<dbReference type="InterPro" id="IPR022310">
    <property type="entry name" value="NAD/GMP_synthase"/>
</dbReference>
<dbReference type="GO" id="GO:0004359">
    <property type="term" value="F:glutaminase activity"/>
    <property type="evidence" value="ECO:0007669"/>
    <property type="project" value="InterPro"/>
</dbReference>
<feature type="domain" description="NAD/GMP synthase" evidence="11">
    <location>
        <begin position="8"/>
        <end position="247"/>
    </location>
</feature>
<evidence type="ECO:0000256" key="4">
    <source>
        <dbReference type="ARBA" id="ARBA00022741"/>
    </source>
</evidence>
<feature type="binding site" description="in other chain" evidence="8">
    <location>
        <position position="111"/>
    </location>
    <ligand>
        <name>deamido-NAD(+)</name>
        <dbReference type="ChEBI" id="CHEBI:58437"/>
        <note>ligand shared between two neighboring subunits</note>
    </ligand>
</feature>
<dbReference type="Proteomes" id="UP000616143">
    <property type="component" value="Unassembled WGS sequence"/>
</dbReference>
<reference evidence="13" key="1">
    <citation type="journal article" date="2014" name="Int. J. Syst. Evol. Microbiol.">
        <title>Complete genome sequence of Corynebacterium casei LMG S-19264T (=DSM 44701T), isolated from a smear-ripened cheese.</title>
        <authorList>
            <consortium name="US DOE Joint Genome Institute (JGI-PGF)"/>
            <person name="Walter F."/>
            <person name="Albersmeier A."/>
            <person name="Kalinowski J."/>
            <person name="Ruckert C."/>
        </authorList>
    </citation>
    <scope>NUCLEOTIDE SEQUENCE</scope>
    <source>
        <strain evidence="13">JCM 31740</strain>
    </source>
</reference>
<dbReference type="InterPro" id="IPR014729">
    <property type="entry name" value="Rossmann-like_a/b/a_fold"/>
</dbReference>
<comment type="pathway">
    <text evidence="8">Cofactor biosynthesis; NAD(+) biosynthesis; NAD(+) from deamido-NAD(+) (ammonia route): step 1/1.</text>
</comment>
<keyword evidence="5 8" id="KW-0067">ATP-binding</keyword>
<feature type="binding site" evidence="8">
    <location>
        <position position="136"/>
    </location>
    <ligand>
        <name>Mg(2+)</name>
        <dbReference type="ChEBI" id="CHEBI:18420"/>
    </ligand>
</feature>
<comment type="catalytic activity">
    <reaction evidence="8 10">
        <text>deamido-NAD(+) + NH4(+) + ATP = AMP + diphosphate + NAD(+) + H(+)</text>
        <dbReference type="Rhea" id="RHEA:21188"/>
        <dbReference type="ChEBI" id="CHEBI:15378"/>
        <dbReference type="ChEBI" id="CHEBI:28938"/>
        <dbReference type="ChEBI" id="CHEBI:30616"/>
        <dbReference type="ChEBI" id="CHEBI:33019"/>
        <dbReference type="ChEBI" id="CHEBI:57540"/>
        <dbReference type="ChEBI" id="CHEBI:58437"/>
        <dbReference type="ChEBI" id="CHEBI:456215"/>
        <dbReference type="EC" id="6.3.1.5"/>
    </reaction>
</comment>
<keyword evidence="3 8" id="KW-0479">Metal-binding</keyword>
<evidence type="ECO:0000259" key="11">
    <source>
        <dbReference type="Pfam" id="PF02540"/>
    </source>
</evidence>
<gene>
    <name evidence="8" type="primary">nadE</name>
    <name evidence="13" type="ORF">GCM10007116_17510</name>
    <name evidence="12" type="ORF">HS1genome_1495</name>
</gene>
<evidence type="ECO:0000313" key="12">
    <source>
        <dbReference type="EMBL" id="BBD73106.1"/>
    </source>
</evidence>
<dbReference type="InterPro" id="IPR022926">
    <property type="entry name" value="NH(3)-dep_NAD(+)_synth"/>
</dbReference>
<dbReference type="GO" id="GO:0003952">
    <property type="term" value="F:NAD+ synthase (glutamine-hydrolyzing) activity"/>
    <property type="evidence" value="ECO:0007669"/>
    <property type="project" value="InterPro"/>
</dbReference>
<dbReference type="PANTHER" id="PTHR23090">
    <property type="entry name" value="NH 3 /GLUTAMINE-DEPENDENT NAD + SYNTHETASE"/>
    <property type="match status" value="1"/>
</dbReference>
<evidence type="ECO:0000256" key="2">
    <source>
        <dbReference type="ARBA" id="ARBA00022598"/>
    </source>
</evidence>
<dbReference type="Pfam" id="PF02540">
    <property type="entry name" value="NAD_synthase"/>
    <property type="match status" value="1"/>
</dbReference>
<comment type="function">
    <text evidence="8">Catalyzes the ATP-dependent amidation of deamido-NAD to form NAD. Uses ammonia as a nitrogen source.</text>
</comment>
<evidence type="ECO:0000256" key="1">
    <source>
        <dbReference type="ARBA" id="ARBA00005859"/>
    </source>
</evidence>
<feature type="binding site" evidence="8">
    <location>
        <begin position="29"/>
        <end position="36"/>
    </location>
    <ligand>
        <name>ATP</name>
        <dbReference type="ChEBI" id="CHEBI:30616"/>
    </ligand>
</feature>
<feature type="binding site" evidence="8">
    <location>
        <position position="151"/>
    </location>
    <ligand>
        <name>deamido-NAD(+)</name>
        <dbReference type="ChEBI" id="CHEBI:58437"/>
        <note>ligand shared between two neighboring subunits</note>
    </ligand>
</feature>
<feature type="binding site" evidence="8">
    <location>
        <position position="35"/>
    </location>
    <ligand>
        <name>Mg(2+)</name>
        <dbReference type="ChEBI" id="CHEBI:18420"/>
    </ligand>
</feature>
<reference evidence="12" key="3">
    <citation type="journal article" date="2019" name="BMC Res. Notes">
        <title>Complete genome sequence of the Sulfodiicoccus acidiphilus strain HS-1T, the first crenarchaeon that lacks polB3, isolated from an acidic hot spring in Ohwaku-dani, Hakone, Japan.</title>
        <authorList>
            <person name="Sakai H.D."/>
            <person name="Kurosawa N."/>
        </authorList>
    </citation>
    <scope>NUCLEOTIDE SEQUENCE</scope>
    <source>
        <strain evidence="12">HS-1</strain>
    </source>
</reference>
<comment type="subunit">
    <text evidence="8">Homodimer.</text>
</comment>
<keyword evidence="7 8" id="KW-0520">NAD</keyword>
<keyword evidence="6 8" id="KW-0460">Magnesium</keyword>
<dbReference type="FunFam" id="3.40.50.620:FF:000106">
    <property type="entry name" value="Glutamine-dependent NAD(+) synthetase"/>
    <property type="match status" value="1"/>
</dbReference>
<evidence type="ECO:0000256" key="3">
    <source>
        <dbReference type="ARBA" id="ARBA00022723"/>
    </source>
</evidence>
<evidence type="ECO:0000256" key="7">
    <source>
        <dbReference type="ARBA" id="ARBA00023027"/>
    </source>
</evidence>
<evidence type="ECO:0000313" key="14">
    <source>
        <dbReference type="Proteomes" id="UP000276741"/>
    </source>
</evidence>
<dbReference type="Gene3D" id="3.40.50.620">
    <property type="entry name" value="HUPs"/>
    <property type="match status" value="1"/>
</dbReference>
<dbReference type="NCBIfam" id="TIGR00552">
    <property type="entry name" value="nadE"/>
    <property type="match status" value="1"/>
</dbReference>
<comment type="similarity">
    <text evidence="1 8 9">Belongs to the NAD synthetase family.</text>
</comment>
<feature type="binding site" evidence="8">
    <location>
        <position position="160"/>
    </location>
    <ligand>
        <name>ATP</name>
        <dbReference type="ChEBI" id="CHEBI:30616"/>
    </ligand>
</feature>
<feature type="binding site" evidence="8">
    <location>
        <position position="182"/>
    </location>
    <ligand>
        <name>ATP</name>
        <dbReference type="ChEBI" id="CHEBI:30616"/>
    </ligand>
</feature>
<evidence type="ECO:0000313" key="13">
    <source>
        <dbReference type="EMBL" id="GGU00741.1"/>
    </source>
</evidence>
<evidence type="ECO:0000256" key="9">
    <source>
        <dbReference type="RuleBase" id="RU003811"/>
    </source>
</evidence>
<dbReference type="GO" id="GO:0009435">
    <property type="term" value="P:NAD+ biosynthetic process"/>
    <property type="evidence" value="ECO:0007669"/>
    <property type="project" value="UniProtKB-UniRule"/>
</dbReference>
<dbReference type="NCBIfam" id="NF010587">
    <property type="entry name" value="PRK13980.1"/>
    <property type="match status" value="1"/>
</dbReference>
<reference evidence="14" key="2">
    <citation type="submission" date="2018-04" db="EMBL/GenBank/DDBJ databases">
        <title>Complete genome sequence of Sulfodiicoccus acidiphilus strain HS-1.</title>
        <authorList>
            <person name="Sakai H.D."/>
            <person name="Kurosawa N."/>
        </authorList>
    </citation>
    <scope>NUCLEOTIDE SEQUENCE [LARGE SCALE GENOMIC DNA]</scope>
    <source>
        <strain evidence="14">HS-1</strain>
    </source>
</reference>
<evidence type="ECO:0000256" key="10">
    <source>
        <dbReference type="RuleBase" id="RU003812"/>
    </source>
</evidence>
<organism evidence="12 14">
    <name type="scientific">Sulfodiicoccus acidiphilus</name>
    <dbReference type="NCBI Taxonomy" id="1670455"/>
    <lineage>
        <taxon>Archaea</taxon>
        <taxon>Thermoproteota</taxon>
        <taxon>Thermoprotei</taxon>
        <taxon>Sulfolobales</taxon>
        <taxon>Sulfolobaceae</taxon>
        <taxon>Sulfodiicoccus</taxon>
    </lineage>
</organism>
<sequence>MDLSKVRNSLVGQLRDYIRSSGRRGGVMGLSGGVDSSVTAALLSEATENNFFLIMPSRSTPPRDVEDALSLVRKLGAENRYAYVEIDDVVDSLASKVGTSDRVVVGNMKARVRMTLLYAYASKLDYLVVGTGDKSELLLGYFTKYGDGGVDVLPIGGLYKTQVRSLARFLGLPESIVSKPSSPALWEGQTAEGELGIGYEVADPILYLLIDNGMSVRDVASTLGVGEDIVSKVWSMVKSSEHKRTSPVIFSP</sequence>
<evidence type="ECO:0000256" key="5">
    <source>
        <dbReference type="ARBA" id="ARBA00022840"/>
    </source>
</evidence>
<evidence type="ECO:0000256" key="6">
    <source>
        <dbReference type="ARBA" id="ARBA00022842"/>
    </source>
</evidence>
<dbReference type="KEGG" id="sacd:HS1genome_1495"/>
<keyword evidence="14" id="KW-1185">Reference proteome</keyword>
<dbReference type="AlphaFoldDB" id="A0A348B4K4"/>
<dbReference type="EC" id="6.3.1.5" evidence="8 10"/>